<feature type="region of interest" description="Disordered" evidence="1">
    <location>
        <begin position="405"/>
        <end position="433"/>
    </location>
</feature>
<dbReference type="InterPro" id="IPR006427">
    <property type="entry name" value="Portal_HK97"/>
</dbReference>
<organism evidence="2 3">
    <name type="scientific">Mesomycoplasma lagogenitalium</name>
    <dbReference type="NCBI Taxonomy" id="171286"/>
    <lineage>
        <taxon>Bacteria</taxon>
        <taxon>Bacillati</taxon>
        <taxon>Mycoplasmatota</taxon>
        <taxon>Mycoplasmoidales</taxon>
        <taxon>Metamycoplasmataceae</taxon>
        <taxon>Mesomycoplasma</taxon>
    </lineage>
</organism>
<evidence type="ECO:0000313" key="3">
    <source>
        <dbReference type="Proteomes" id="UP001179842"/>
    </source>
</evidence>
<proteinExistence type="predicted"/>
<dbReference type="InterPro" id="IPR006944">
    <property type="entry name" value="Phage/GTA_portal"/>
</dbReference>
<name>A0ABY8LTC1_9BACT</name>
<sequence length="433" mass="49635">MTLKDKIKNFFKLKKIDNNHNYQDFNIPLNFNFSSSTIRTLSEHEFLTFGLCVRAFQLIANDIGKVNFRHIKYNENEEGETILNSPISKLLNKKINDNLTPWEFKKIIIWNLLIYGVAPIYKIFNENGEVEELAPIYPNYIYKVEESGKLFYILKRNGKELLKFNDFEIIWIEFEQVKGFDNVNIRSLFQSTISKIKENELAMMNAIKNDISYSAFIKIKDTTNKQQREQANLALKEMIENHKRSGSFAVVLDDKWDLGKASDIVNMRIDFQTRNSIGREFAASLGIPPSKLGIDDPNKYNSSAELNKDYVDNALKPILINICQKLSFSLLKNENEEITFKPLDLLKLDIKTIQEFASSAINNGYATANEIRALIGLDKHPDGDKLLINSTLIPITAINNQFLNQSNDQDKKGSNEVYSTDENETIKKGGDDG</sequence>
<protein>
    <submittedName>
        <fullName evidence="2">Phage portal protein</fullName>
    </submittedName>
</protein>
<accession>A0ABY8LTC1</accession>
<dbReference type="Proteomes" id="UP001179842">
    <property type="component" value="Chromosome"/>
</dbReference>
<evidence type="ECO:0000313" key="2">
    <source>
        <dbReference type="EMBL" id="WGI36488.1"/>
    </source>
</evidence>
<keyword evidence="3" id="KW-1185">Reference proteome</keyword>
<dbReference type="Pfam" id="PF04860">
    <property type="entry name" value="Phage_portal"/>
    <property type="match status" value="1"/>
</dbReference>
<feature type="compositionally biased region" description="Basic and acidic residues" evidence="1">
    <location>
        <begin position="424"/>
        <end position="433"/>
    </location>
</feature>
<dbReference type="NCBIfam" id="TIGR01537">
    <property type="entry name" value="portal_HK97"/>
    <property type="match status" value="1"/>
</dbReference>
<dbReference type="RefSeq" id="WP_280101789.1">
    <property type="nucleotide sequence ID" value="NZ_CP122979.1"/>
</dbReference>
<gene>
    <name evidence="2" type="ORF">QEG99_03420</name>
</gene>
<dbReference type="EMBL" id="CP122979">
    <property type="protein sequence ID" value="WGI36488.1"/>
    <property type="molecule type" value="Genomic_DNA"/>
</dbReference>
<reference evidence="2" key="1">
    <citation type="submission" date="2023-04" db="EMBL/GenBank/DDBJ databases">
        <title>Completed genome of Mycoplasma lagogenitalium type strain 12MS.</title>
        <authorList>
            <person name="Spergser J."/>
        </authorList>
    </citation>
    <scope>NUCLEOTIDE SEQUENCE</scope>
    <source>
        <strain evidence="2">12MS</strain>
    </source>
</reference>
<evidence type="ECO:0000256" key="1">
    <source>
        <dbReference type="SAM" id="MobiDB-lite"/>
    </source>
</evidence>